<feature type="non-terminal residue" evidence="1">
    <location>
        <position position="1"/>
    </location>
</feature>
<comment type="caution">
    <text evidence="1">The sequence shown here is derived from an EMBL/GenBank/DDBJ whole genome shotgun (WGS) entry which is preliminary data.</text>
</comment>
<evidence type="ECO:0000313" key="2">
    <source>
        <dbReference type="Proteomes" id="UP000789860"/>
    </source>
</evidence>
<accession>A0ACA9NRZ6</accession>
<reference evidence="1" key="1">
    <citation type="submission" date="2021-06" db="EMBL/GenBank/DDBJ databases">
        <authorList>
            <person name="Kallberg Y."/>
            <person name="Tangrot J."/>
            <person name="Rosling A."/>
        </authorList>
    </citation>
    <scope>NUCLEOTIDE SEQUENCE</scope>
    <source>
        <strain evidence="1">AU212A</strain>
    </source>
</reference>
<keyword evidence="2" id="KW-1185">Reference proteome</keyword>
<dbReference type="Proteomes" id="UP000789860">
    <property type="component" value="Unassembled WGS sequence"/>
</dbReference>
<dbReference type="EMBL" id="CAJVPM010027696">
    <property type="protein sequence ID" value="CAG8667011.1"/>
    <property type="molecule type" value="Genomic_DNA"/>
</dbReference>
<gene>
    <name evidence="1" type="ORF">SCALOS_LOCUS9235</name>
</gene>
<sequence>DDQLSNNLPSDNTAADDIIARSNCFYIVSDKENINNEEKINEEDEEDINKEDVRDINEKDEENINEEEDEDINRETSNIRSKKIFTEDPIYKLF</sequence>
<proteinExistence type="predicted"/>
<protein>
    <submittedName>
        <fullName evidence="1">5171_t:CDS:1</fullName>
    </submittedName>
</protein>
<name>A0ACA9NRZ6_9GLOM</name>
<evidence type="ECO:0000313" key="1">
    <source>
        <dbReference type="EMBL" id="CAG8667011.1"/>
    </source>
</evidence>
<organism evidence="1 2">
    <name type="scientific">Scutellospora calospora</name>
    <dbReference type="NCBI Taxonomy" id="85575"/>
    <lineage>
        <taxon>Eukaryota</taxon>
        <taxon>Fungi</taxon>
        <taxon>Fungi incertae sedis</taxon>
        <taxon>Mucoromycota</taxon>
        <taxon>Glomeromycotina</taxon>
        <taxon>Glomeromycetes</taxon>
        <taxon>Diversisporales</taxon>
        <taxon>Gigasporaceae</taxon>
        <taxon>Scutellospora</taxon>
    </lineage>
</organism>